<accession>A0ABY7G3A5</accession>
<evidence type="ECO:0000259" key="6">
    <source>
        <dbReference type="PROSITE" id="PS50016"/>
    </source>
</evidence>
<evidence type="ECO:0000256" key="2">
    <source>
        <dbReference type="ARBA" id="ARBA00022771"/>
    </source>
</evidence>
<feature type="compositionally biased region" description="Basic residues" evidence="5">
    <location>
        <begin position="999"/>
        <end position="1008"/>
    </location>
</feature>
<dbReference type="Gene3D" id="3.30.40.10">
    <property type="entry name" value="Zinc/RING finger domain, C3HC4 (zinc finger)"/>
    <property type="match status" value="1"/>
</dbReference>
<dbReference type="InterPro" id="IPR011011">
    <property type="entry name" value="Znf_FYVE_PHD"/>
</dbReference>
<evidence type="ECO:0000313" key="8">
    <source>
        <dbReference type="Proteomes" id="UP001164746"/>
    </source>
</evidence>
<name>A0ABY7G3A5_MYAAR</name>
<feature type="compositionally biased region" description="Polar residues" evidence="5">
    <location>
        <begin position="467"/>
        <end position="477"/>
    </location>
</feature>
<keyword evidence="8" id="KW-1185">Reference proteome</keyword>
<proteinExistence type="predicted"/>
<feature type="compositionally biased region" description="Acidic residues" evidence="5">
    <location>
        <begin position="1071"/>
        <end position="1088"/>
    </location>
</feature>
<feature type="compositionally biased region" description="Basic and acidic residues" evidence="5">
    <location>
        <begin position="688"/>
        <end position="700"/>
    </location>
</feature>
<dbReference type="InterPro" id="IPR019787">
    <property type="entry name" value="Znf_PHD-finger"/>
</dbReference>
<feature type="region of interest" description="Disordered" evidence="5">
    <location>
        <begin position="654"/>
        <end position="700"/>
    </location>
</feature>
<organism evidence="7 8">
    <name type="scientific">Mya arenaria</name>
    <name type="common">Soft-shell clam</name>
    <dbReference type="NCBI Taxonomy" id="6604"/>
    <lineage>
        <taxon>Eukaryota</taxon>
        <taxon>Metazoa</taxon>
        <taxon>Spiralia</taxon>
        <taxon>Lophotrochozoa</taxon>
        <taxon>Mollusca</taxon>
        <taxon>Bivalvia</taxon>
        <taxon>Autobranchia</taxon>
        <taxon>Heteroconchia</taxon>
        <taxon>Euheterodonta</taxon>
        <taxon>Imparidentia</taxon>
        <taxon>Neoheterodontei</taxon>
        <taxon>Myida</taxon>
        <taxon>Myoidea</taxon>
        <taxon>Myidae</taxon>
        <taxon>Mya</taxon>
    </lineage>
</organism>
<dbReference type="InterPro" id="IPR001965">
    <property type="entry name" value="Znf_PHD"/>
</dbReference>
<sequence length="1304" mass="145910">MQKSDSYELDPNFAVVCSFLERFGHHFGEEHRNVATDDLKAFLEDENVGQENVFIKLHRRLLRGIGNTVKAERFAKDLMKFAEDFPERDDMLIQSAGYNYGKIPVAAKLRIFKNLLEDQFEFNDRFNQRVNEDLESSGDIRHTPLGHDKLGRAYWCLLDKTGRLLLYRSLRNEITQEETWALVCSDVSEFGGFIDLLEDGSTLEKNDDPSIDGSTSIPLHTPIKVSASDLTAANSADCAQALFFNSPRFFKPPKLRSKQHIHQEEKKYDMPHCSVKLERLDKKTLRKYCRKSKGAWKQSGKEQEQDKLVESEGVKTNAAGDASDGMVNNGGVKPLDEVICDMGGASNGIVKGGIDASGDVISDVVVKGGESASKETIAYESICARDHLKATDKVVGDDVEEIKDLTDNAEENNSATISDISTSKSVESKVVSNADDLKINCAGDASSLDELQSLQGSVGISDDRNENVTSPKNNKCSSKAINQDIEKTKSKAEKDDIEAEGEEKVIDETLKELMELEEIISQSSPMSPMSDIRKGNMIAMSRPFDNTKDKPDNVVLANEVQNLLDTPEDASGKDTLKVDKDRDSHIFLTERETKNGALGPGEDKLEEERSENIQTQDNMKSYISKQGETCNQSIDGIEEPTENIEMEDIVNNQSNTCDNADRDCPGDESRSELEKGADLLKNSSGQKHTMEADKSESTVEADDKINAVADEKNNDLLKKVEEGSKLSKTAKKEEDDKVYNQKCCESITKDIKTKMEVAISPSQTIKTENVHCKLEKKPIIADLNIRNKQISDLKNMYLQKLEVINVKNIKENDVKCEKPTFANNGKVKPDDSKEKIGITSIYTKDEIGDEIMLDDGEIVKIERVSSDTESEEETKTVKHRDVTDMNEMKNLYMQSDNAETPVEVKGVLKFVNHRPGATFFIRTNTPKKKSFVKKHARDKKESQKPKPKKSNKKGKKQKGKGGTPSTSESDSEFEKMLESDSEKSENDNDDDVDEDRYMKLSRRVRGAKGNRNDSPVSVECDRDGKNRASPETSGSEAEENLDDGEPIVLGRNARRAAAMNRVNYAEKDVNSADDDEEEEEEEEEDIDDTDLCKVCASAAMPHTILLCDGCDSAYHMTCLSPPLSLVPLEDWYCPGRATRRKTVNYSERQYDDIVKKAVKDFNNEDASKDRKRKSKEESNSDTDRHTSKDGSSSDTEEEESGQLRQNRDRLVLKLKKHVKQNKRKSNEPQGEKKATRRSESKGKKRRKLTGLSDHESSSESDFKCSDGESESDDSGKNDGSENAEQVGEIYYTSSGRRTKNVSYT</sequence>
<keyword evidence="1" id="KW-0479">Metal-binding</keyword>
<dbReference type="EMBL" id="CP111026">
    <property type="protein sequence ID" value="WAR27792.1"/>
    <property type="molecule type" value="Genomic_DNA"/>
</dbReference>
<feature type="compositionally biased region" description="Basic residues" evidence="5">
    <location>
        <begin position="925"/>
        <end position="937"/>
    </location>
</feature>
<dbReference type="SUPFAM" id="SSF57903">
    <property type="entry name" value="FYVE/PHD zinc finger"/>
    <property type="match status" value="1"/>
</dbReference>
<dbReference type="PANTHER" id="PTHR14296">
    <property type="entry name" value="REMODELING AND SPACING FACTOR 1"/>
    <property type="match status" value="1"/>
</dbReference>
<feature type="compositionally biased region" description="Basic and acidic residues" evidence="5">
    <location>
        <begin position="659"/>
        <end position="678"/>
    </location>
</feature>
<feature type="region of interest" description="Disordered" evidence="5">
    <location>
        <begin position="921"/>
        <end position="1047"/>
    </location>
</feature>
<feature type="compositionally biased region" description="Acidic residues" evidence="5">
    <location>
        <begin position="1036"/>
        <end position="1045"/>
    </location>
</feature>
<feature type="compositionally biased region" description="Polar residues" evidence="5">
    <location>
        <begin position="1291"/>
        <end position="1304"/>
    </location>
</feature>
<evidence type="ECO:0000256" key="3">
    <source>
        <dbReference type="ARBA" id="ARBA00022833"/>
    </source>
</evidence>
<keyword evidence="3" id="KW-0862">Zinc</keyword>
<evidence type="ECO:0000256" key="5">
    <source>
        <dbReference type="SAM" id="MobiDB-lite"/>
    </source>
</evidence>
<evidence type="ECO:0000256" key="4">
    <source>
        <dbReference type="PROSITE-ProRule" id="PRU00146"/>
    </source>
</evidence>
<feature type="compositionally biased region" description="Basic and acidic residues" evidence="5">
    <location>
        <begin position="601"/>
        <end position="611"/>
    </location>
</feature>
<evidence type="ECO:0000313" key="7">
    <source>
        <dbReference type="EMBL" id="WAR27792.1"/>
    </source>
</evidence>
<dbReference type="InterPro" id="IPR028938">
    <property type="entry name" value="Rsf1-like"/>
</dbReference>
<feature type="region of interest" description="Disordered" evidence="5">
    <location>
        <begin position="590"/>
        <end position="617"/>
    </location>
</feature>
<feature type="compositionally biased region" description="Basic and acidic residues" evidence="5">
    <location>
        <begin position="972"/>
        <end position="986"/>
    </location>
</feature>
<dbReference type="PANTHER" id="PTHR14296:SF16">
    <property type="entry name" value="REMODELING AND SPACING FACTOR 1"/>
    <property type="match status" value="1"/>
</dbReference>
<protein>
    <submittedName>
        <fullName evidence="7">RSF1-like protein</fullName>
    </submittedName>
</protein>
<keyword evidence="2 4" id="KW-0863">Zinc-finger</keyword>
<feature type="region of interest" description="Disordered" evidence="5">
    <location>
        <begin position="1163"/>
        <end position="1304"/>
    </location>
</feature>
<dbReference type="Proteomes" id="UP001164746">
    <property type="component" value="Chromosome 15"/>
</dbReference>
<dbReference type="CDD" id="cd15543">
    <property type="entry name" value="PHD_RSF1"/>
    <property type="match status" value="1"/>
</dbReference>
<feature type="region of interest" description="Disordered" evidence="5">
    <location>
        <begin position="458"/>
        <end position="477"/>
    </location>
</feature>
<feature type="compositionally biased region" description="Basic residues" evidence="5">
    <location>
        <begin position="945"/>
        <end position="959"/>
    </location>
</feature>
<feature type="region of interest" description="Disordered" evidence="5">
    <location>
        <begin position="1063"/>
        <end position="1088"/>
    </location>
</feature>
<feature type="compositionally biased region" description="Basic and acidic residues" evidence="5">
    <location>
        <begin position="1019"/>
        <end position="1028"/>
    </location>
</feature>
<feature type="compositionally biased region" description="Basic and acidic residues" evidence="5">
    <location>
        <begin position="1163"/>
        <end position="1188"/>
    </location>
</feature>
<dbReference type="Pfam" id="PF00628">
    <property type="entry name" value="PHD"/>
    <property type="match status" value="1"/>
</dbReference>
<feature type="compositionally biased region" description="Basic and acidic residues" evidence="5">
    <location>
        <begin position="1252"/>
        <end position="1266"/>
    </location>
</feature>
<reference evidence="7" key="1">
    <citation type="submission" date="2022-11" db="EMBL/GenBank/DDBJ databases">
        <title>Centuries of genome instability and evolution in soft-shell clam transmissible cancer (bioRxiv).</title>
        <authorList>
            <person name="Hart S.F.M."/>
            <person name="Yonemitsu M.A."/>
            <person name="Giersch R.M."/>
            <person name="Beal B.F."/>
            <person name="Arriagada G."/>
            <person name="Davis B.W."/>
            <person name="Ostrander E.A."/>
            <person name="Goff S.P."/>
            <person name="Metzger M.J."/>
        </authorList>
    </citation>
    <scope>NUCLEOTIDE SEQUENCE</scope>
    <source>
        <strain evidence="7">MELC-2E11</strain>
        <tissue evidence="7">Siphon/mantle</tissue>
    </source>
</reference>
<dbReference type="SMART" id="SM00249">
    <property type="entry name" value="PHD"/>
    <property type="match status" value="1"/>
</dbReference>
<feature type="compositionally biased region" description="Basic residues" evidence="5">
    <location>
        <begin position="1212"/>
        <end position="1223"/>
    </location>
</feature>
<dbReference type="PROSITE" id="PS50016">
    <property type="entry name" value="ZF_PHD_2"/>
    <property type="match status" value="1"/>
</dbReference>
<feature type="domain" description="PHD-type" evidence="6">
    <location>
        <begin position="1089"/>
        <end position="1139"/>
    </location>
</feature>
<feature type="compositionally biased region" description="Basic and acidic residues" evidence="5">
    <location>
        <begin position="1224"/>
        <end position="1241"/>
    </location>
</feature>
<gene>
    <name evidence="7" type="ORF">MAR_013496</name>
</gene>
<dbReference type="InterPro" id="IPR013083">
    <property type="entry name" value="Znf_RING/FYVE/PHD"/>
</dbReference>
<evidence type="ECO:0000256" key="1">
    <source>
        <dbReference type="ARBA" id="ARBA00022723"/>
    </source>
</evidence>